<comment type="cofactor">
    <cofactor evidence="1 3">
        <name>pyridoxal 5'-phosphate</name>
        <dbReference type="ChEBI" id="CHEBI:597326"/>
    </cofactor>
</comment>
<protein>
    <submittedName>
        <fullName evidence="4">Cystathionine gamma-lyase</fullName>
        <ecNumber evidence="4">4.4.1.1</ecNumber>
    </submittedName>
</protein>
<dbReference type="GO" id="GO:0016829">
    <property type="term" value="F:lyase activity"/>
    <property type="evidence" value="ECO:0007669"/>
    <property type="project" value="UniProtKB-KW"/>
</dbReference>
<keyword evidence="2 3" id="KW-0663">Pyridoxal phosphate</keyword>
<dbReference type="Pfam" id="PF01053">
    <property type="entry name" value="Cys_Met_Meta_PP"/>
    <property type="match status" value="1"/>
</dbReference>
<comment type="caution">
    <text evidence="4">The sequence shown here is derived from an EMBL/GenBank/DDBJ whole genome shotgun (WGS) entry which is preliminary data.</text>
</comment>
<keyword evidence="5" id="KW-1185">Reference proteome</keyword>
<gene>
    <name evidence="4" type="ORF">R2G56_01775</name>
</gene>
<dbReference type="InterPro" id="IPR015421">
    <property type="entry name" value="PyrdxlP-dep_Trfase_major"/>
</dbReference>
<accession>A0ABU4AFI2</accession>
<dbReference type="CDD" id="cd00614">
    <property type="entry name" value="CGS_like"/>
    <property type="match status" value="1"/>
</dbReference>
<dbReference type="Gene3D" id="3.90.1150.10">
    <property type="entry name" value="Aspartate Aminotransferase, domain 1"/>
    <property type="match status" value="1"/>
</dbReference>
<evidence type="ECO:0000256" key="2">
    <source>
        <dbReference type="ARBA" id="ARBA00022898"/>
    </source>
</evidence>
<dbReference type="PANTHER" id="PTHR11808:SF85">
    <property type="entry name" value="CYSTATHIONINE GAMMA-LYASE-RELATED"/>
    <property type="match status" value="1"/>
</dbReference>
<dbReference type="NCBIfam" id="NF005758">
    <property type="entry name" value="PRK07582.1"/>
    <property type="match status" value="1"/>
</dbReference>
<reference evidence="4 5" key="1">
    <citation type="submission" date="2023-10" db="EMBL/GenBank/DDBJ databases">
        <authorList>
            <person name="Venkata Ramana C."/>
            <person name="Sasikala C."/>
            <person name="Dhurka M."/>
        </authorList>
    </citation>
    <scope>NUCLEOTIDE SEQUENCE [LARGE SCALE GENOMIC DNA]</scope>
    <source>
        <strain evidence="4 5">KCTC 32151</strain>
    </source>
</reference>
<dbReference type="PIRSF" id="PIRSF001434">
    <property type="entry name" value="CGS"/>
    <property type="match status" value="1"/>
</dbReference>
<evidence type="ECO:0000313" key="4">
    <source>
        <dbReference type="EMBL" id="MDV6225003.1"/>
    </source>
</evidence>
<dbReference type="EMBL" id="JAWLIP010000001">
    <property type="protein sequence ID" value="MDV6225003.1"/>
    <property type="molecule type" value="Genomic_DNA"/>
</dbReference>
<evidence type="ECO:0000256" key="1">
    <source>
        <dbReference type="ARBA" id="ARBA00001933"/>
    </source>
</evidence>
<comment type="similarity">
    <text evidence="3">Belongs to the trans-sulfuration enzymes family.</text>
</comment>
<evidence type="ECO:0000256" key="3">
    <source>
        <dbReference type="RuleBase" id="RU362118"/>
    </source>
</evidence>
<keyword evidence="4" id="KW-0456">Lyase</keyword>
<dbReference type="SUPFAM" id="SSF53383">
    <property type="entry name" value="PLP-dependent transferases"/>
    <property type="match status" value="1"/>
</dbReference>
<dbReference type="InterPro" id="IPR015422">
    <property type="entry name" value="PyrdxlP-dep_Trfase_small"/>
</dbReference>
<dbReference type="EC" id="4.4.1.1" evidence="4"/>
<dbReference type="PANTHER" id="PTHR11808">
    <property type="entry name" value="TRANS-SULFURATION ENZYME FAMILY MEMBER"/>
    <property type="match status" value="1"/>
</dbReference>
<evidence type="ECO:0000313" key="5">
    <source>
        <dbReference type="Proteomes" id="UP001185659"/>
    </source>
</evidence>
<dbReference type="RefSeq" id="WP_317560268.1">
    <property type="nucleotide sequence ID" value="NZ_JAWLIP010000001.1"/>
</dbReference>
<organism evidence="4 5">
    <name type="scientific">Nitratireductor aquimarinus</name>
    <dbReference type="NCBI Taxonomy" id="889300"/>
    <lineage>
        <taxon>Bacteria</taxon>
        <taxon>Pseudomonadati</taxon>
        <taxon>Pseudomonadota</taxon>
        <taxon>Alphaproteobacteria</taxon>
        <taxon>Hyphomicrobiales</taxon>
        <taxon>Phyllobacteriaceae</taxon>
        <taxon>Nitratireductor</taxon>
    </lineage>
</organism>
<sequence>MSDSQNARAASLSHLHSARLAKGDPLSTPIVMSSVFHLPGDPAGFRQYGRFDNPTWEAVEAALAHLEDAGTVSFPSGMAAISSVFLALLSAGDRVLLPADGYYTPRVLLEKHLSRLGILYDTRPTASFLEGGFEGYRMVLIETPSNPGLDVCDIAAVAKAAHEHGAIVVADNTTMTPFGQRPLDLGADIVLAADTKAINGHSDVLFGHVASRDSALIGAVRDWRKLSGNIPGPFEAWLVLRGIETLELRFDRMCSSAETIATRLADHSAIKALRYPGLAGDPSHALSRTQMLRFGSLIGLTLETEEKAEAFINTCPLLEATTSFGGVHSSAERRARWGDDVAEGFVRLSIGCEPTEALWASIETALNSL</sequence>
<name>A0ABU4AFI2_9HYPH</name>
<dbReference type="InterPro" id="IPR000277">
    <property type="entry name" value="Cys/Met-Metab_PyrdxlP-dep_enz"/>
</dbReference>
<dbReference type="InterPro" id="IPR015424">
    <property type="entry name" value="PyrdxlP-dep_Trfase"/>
</dbReference>
<dbReference type="Gene3D" id="3.40.640.10">
    <property type="entry name" value="Type I PLP-dependent aspartate aminotransferase-like (Major domain)"/>
    <property type="match status" value="1"/>
</dbReference>
<proteinExistence type="inferred from homology"/>
<dbReference type="Proteomes" id="UP001185659">
    <property type="component" value="Unassembled WGS sequence"/>
</dbReference>